<accession>B8CS87</accession>
<dbReference type="InterPro" id="IPR036390">
    <property type="entry name" value="WH_DNA-bd_sf"/>
</dbReference>
<dbReference type="KEGG" id="swp:swp_3691"/>
<dbReference type="SUPFAM" id="SSF46785">
    <property type="entry name" value="Winged helix' DNA-binding domain"/>
    <property type="match status" value="1"/>
</dbReference>
<feature type="domain" description="CD-NTase-associated protein 12/Pycsar effector protein TIR" evidence="1">
    <location>
        <begin position="5"/>
        <end position="124"/>
    </location>
</feature>
<evidence type="ECO:0000313" key="2">
    <source>
        <dbReference type="EMBL" id="ACJ30377.1"/>
    </source>
</evidence>
<keyword evidence="3" id="KW-1185">Reference proteome</keyword>
<gene>
    <name evidence="2" type="ordered locus">swp_3691</name>
</gene>
<proteinExistence type="predicted"/>
<protein>
    <recommendedName>
        <fullName evidence="1">CD-NTase-associated protein 12/Pycsar effector protein TIR domain-containing protein</fullName>
    </recommendedName>
</protein>
<sequence>MSKPRIFIGSSVESLPIADAIAENLEFDAEVTIWRSGTFNLSSSTLDDLILKSKSVDFSAFIFSPDDLAIMRSREQYVVRDNVLFELGLFIGSIGKERCFIIKPRDVELHFPSDLLGITPTDYDPNRSDANLTSSLTYASTQIKREMNNKGVFQEISTPKVQKLDVNNVLSEVSENDLIILGSLLESYNNDVEGCRSWDLPNKIQKNIPSPTLNLAIVKLQRVGLIEKENDSDFNGNEYFTYRLTDYGVDICLKNEEKLAKLFAPKPQQGFIPQAPKF</sequence>
<dbReference type="Proteomes" id="UP000000753">
    <property type="component" value="Chromosome"/>
</dbReference>
<dbReference type="GO" id="GO:0050135">
    <property type="term" value="F:NADP+ nucleosidase activity"/>
    <property type="evidence" value="ECO:0007669"/>
    <property type="project" value="InterPro"/>
</dbReference>
<dbReference type="Pfam" id="PF10137">
    <property type="entry name" value="CAP12-PCTIR_TIR"/>
    <property type="match status" value="1"/>
</dbReference>
<dbReference type="STRING" id="225849.swp_3691"/>
<organism evidence="2 3">
    <name type="scientific">Shewanella piezotolerans (strain WP3 / JCM 13877)</name>
    <dbReference type="NCBI Taxonomy" id="225849"/>
    <lineage>
        <taxon>Bacteria</taxon>
        <taxon>Pseudomonadati</taxon>
        <taxon>Pseudomonadota</taxon>
        <taxon>Gammaproteobacteria</taxon>
        <taxon>Alteromonadales</taxon>
        <taxon>Shewanellaceae</taxon>
        <taxon>Shewanella</taxon>
    </lineage>
</organism>
<dbReference type="EMBL" id="CP000472">
    <property type="protein sequence ID" value="ACJ30377.1"/>
    <property type="molecule type" value="Genomic_DNA"/>
</dbReference>
<dbReference type="eggNOG" id="COG4271">
    <property type="taxonomic scope" value="Bacteria"/>
</dbReference>
<reference evidence="2 3" key="1">
    <citation type="journal article" date="2008" name="PLoS ONE">
        <title>Environmental adaptation: genomic analysis of the piezotolerant and psychrotolerant deep-sea iron reducing bacterium Shewanella piezotolerans WP3.</title>
        <authorList>
            <person name="Wang F."/>
            <person name="Wang J."/>
            <person name="Jian H."/>
            <person name="Zhang B."/>
            <person name="Li S."/>
            <person name="Wang F."/>
            <person name="Zeng X."/>
            <person name="Gao L."/>
            <person name="Bartlett D.H."/>
            <person name="Yu J."/>
            <person name="Hu S."/>
            <person name="Xiao X."/>
        </authorList>
    </citation>
    <scope>NUCLEOTIDE SEQUENCE [LARGE SCALE GENOMIC DNA]</scope>
    <source>
        <strain evidence="3">WP3 / JCM 13877</strain>
    </source>
</reference>
<evidence type="ECO:0000313" key="3">
    <source>
        <dbReference type="Proteomes" id="UP000000753"/>
    </source>
</evidence>
<dbReference type="InterPro" id="IPR019302">
    <property type="entry name" value="CAP12/PCTIR_TIR_dom"/>
</dbReference>
<dbReference type="AlphaFoldDB" id="B8CS87"/>
<name>B8CS87_SHEPW</name>
<dbReference type="RefSeq" id="WP_020913722.1">
    <property type="nucleotide sequence ID" value="NC_011566.1"/>
</dbReference>
<evidence type="ECO:0000259" key="1">
    <source>
        <dbReference type="Pfam" id="PF10137"/>
    </source>
</evidence>
<dbReference type="HOGENOM" id="CLU_1000757_0_0_6"/>
<dbReference type="OrthoDB" id="5497289at2"/>